<organism evidence="2 3">
    <name type="scientific">Acetobacterium tundrae</name>
    <dbReference type="NCBI Taxonomy" id="132932"/>
    <lineage>
        <taxon>Bacteria</taxon>
        <taxon>Bacillati</taxon>
        <taxon>Bacillota</taxon>
        <taxon>Clostridia</taxon>
        <taxon>Eubacteriales</taxon>
        <taxon>Eubacteriaceae</taxon>
        <taxon>Acetobacterium</taxon>
    </lineage>
</organism>
<evidence type="ECO:0008006" key="4">
    <source>
        <dbReference type="Google" id="ProtNLM"/>
    </source>
</evidence>
<sequence length="452" mass="50568">MGCIGKCVDLSEWQGGVDFGAMYGDLQQFGEPAVYIRYADGSYIDSNFDTNMTNAINSGFSQIGVYHFSRADNGDEARDEASRIVAATRAYNRPNIVIYVDLEDQSRTGVADEVMQAFVTQCQALGFKGGVYASSSWFNAYLSRDFAQGIPAWGAQYGQNTGYQDPNDLPDILFGVWQYSSIGNVAGIDGNADINWVYENYWDAPNPVTAAVDTEAPTSDIPITDCNPCFGDKYNIYLHNVQDNGGSGVQSVKVAVWTLGNGQDDLQWYDMLHSAPDQWMFTVDLKQHGRWLDTYMNHVYIYDGAGNQTFAGAVEISVQDADLKATADVKVEKQIVVDNDSATNRVNVHNIQYTEMSIDEVRVACWKDDEEPVWNNTPLIFDPSNNSYSDNIFIPDRYKGSGKYNVHVYGWNRVNDKNIWLGLDTFTVISQEERDAQQDKIIADLKTELENK</sequence>
<dbReference type="PANTHER" id="PTHR34135">
    <property type="entry name" value="LYSOZYME"/>
    <property type="match status" value="1"/>
</dbReference>
<dbReference type="Gene3D" id="3.20.20.80">
    <property type="entry name" value="Glycosidases"/>
    <property type="match status" value="1"/>
</dbReference>
<dbReference type="Pfam" id="PF08481">
    <property type="entry name" value="GBS_Bsp-like"/>
    <property type="match status" value="1"/>
</dbReference>
<dbReference type="SUPFAM" id="SSF51445">
    <property type="entry name" value="(Trans)glycosidases"/>
    <property type="match status" value="1"/>
</dbReference>
<dbReference type="InterPro" id="IPR002053">
    <property type="entry name" value="Glyco_hydro_25"/>
</dbReference>
<name>A0ABR6WJI4_9FIRM</name>
<dbReference type="Proteomes" id="UP000653358">
    <property type="component" value="Unassembled WGS sequence"/>
</dbReference>
<dbReference type="RefSeq" id="WP_148606247.1">
    <property type="nucleotide sequence ID" value="NZ_RXYB01000034.1"/>
</dbReference>
<gene>
    <name evidence="2" type="ORF">GH807_05070</name>
</gene>
<evidence type="ECO:0000313" key="2">
    <source>
        <dbReference type="EMBL" id="MBC3796421.1"/>
    </source>
</evidence>
<dbReference type="PANTHER" id="PTHR34135:SF2">
    <property type="entry name" value="LYSOZYME"/>
    <property type="match status" value="1"/>
</dbReference>
<evidence type="ECO:0000256" key="1">
    <source>
        <dbReference type="ARBA" id="ARBA00010646"/>
    </source>
</evidence>
<comment type="similarity">
    <text evidence="1">Belongs to the glycosyl hydrolase 25 family.</text>
</comment>
<proteinExistence type="inferred from homology"/>
<dbReference type="InterPro" id="IPR017853">
    <property type="entry name" value="GH"/>
</dbReference>
<evidence type="ECO:0000313" key="3">
    <source>
        <dbReference type="Proteomes" id="UP000653358"/>
    </source>
</evidence>
<dbReference type="Gene3D" id="2.60.40.3760">
    <property type="match status" value="1"/>
</dbReference>
<accession>A0ABR6WJI4</accession>
<reference evidence="2 3" key="1">
    <citation type="journal article" date="2020" name="mSystems">
        <title>Defining Genomic and Predicted Metabolic Features of the Acetobacterium Genus.</title>
        <authorList>
            <person name="Ross D.E."/>
            <person name="Marshall C.W."/>
            <person name="Gulliver D."/>
            <person name="May H.D."/>
            <person name="Norman R.S."/>
        </authorList>
    </citation>
    <scope>NUCLEOTIDE SEQUENCE [LARGE SCALE GENOMIC DNA]</scope>
    <source>
        <strain evidence="2 3">DSM 9173</strain>
    </source>
</reference>
<dbReference type="PROSITE" id="PS51904">
    <property type="entry name" value="GLYCOSYL_HYDROL_F25_2"/>
    <property type="match status" value="1"/>
</dbReference>
<dbReference type="Pfam" id="PF01183">
    <property type="entry name" value="Glyco_hydro_25"/>
    <property type="match status" value="1"/>
</dbReference>
<dbReference type="InterPro" id="IPR013688">
    <property type="entry name" value="GBS_Bsp-like"/>
</dbReference>
<keyword evidence="3" id="KW-1185">Reference proteome</keyword>
<comment type="caution">
    <text evidence="2">The sequence shown here is derived from an EMBL/GenBank/DDBJ whole genome shotgun (WGS) entry which is preliminary data.</text>
</comment>
<dbReference type="EMBL" id="WJBB01000004">
    <property type="protein sequence ID" value="MBC3796421.1"/>
    <property type="molecule type" value="Genomic_DNA"/>
</dbReference>
<protein>
    <recommendedName>
        <fullName evidence="4">Lysozyme</fullName>
    </recommendedName>
</protein>